<dbReference type="InterPro" id="IPR027385">
    <property type="entry name" value="Beta-barrel_OMP"/>
</dbReference>
<gene>
    <name evidence="4" type="ORF">LYB30171_01761</name>
</gene>
<sequence length="186" mass="19761">MKKNLIVAVGLVLAGLSAPVFAQGNGFIRGEVGRSDVDFSVDGGSASDDDTSWGVRGGYWFNPNFAVEGFYTHAYKTSFNDGFDNYTLRLHGAGVGVVGKKNFGGAHQGFFVGGRVGISRGVATFDVDGDVEEAEASSAKPYFGVNAGYDFSERFGLSLNYDRLQADGDGLEVDVDLLTLGAELRF</sequence>
<dbReference type="SUPFAM" id="SSF56925">
    <property type="entry name" value="OMPA-like"/>
    <property type="match status" value="1"/>
</dbReference>
<name>A0ABM8UGG9_9GAMM</name>
<dbReference type="RefSeq" id="WP_215218339.1">
    <property type="nucleotide sequence ID" value="NZ_OU015430.1"/>
</dbReference>
<keyword evidence="5" id="KW-1185">Reference proteome</keyword>
<dbReference type="Proteomes" id="UP000680116">
    <property type="component" value="Chromosome"/>
</dbReference>
<evidence type="ECO:0000256" key="2">
    <source>
        <dbReference type="SAM" id="SignalP"/>
    </source>
</evidence>
<accession>A0ABM8UGG9</accession>
<reference evidence="4 5" key="1">
    <citation type="submission" date="2021-04" db="EMBL/GenBank/DDBJ databases">
        <authorList>
            <person name="Rodrigo-Torres L."/>
            <person name="Arahal R. D."/>
            <person name="Lucena T."/>
        </authorList>
    </citation>
    <scope>NUCLEOTIDE SEQUENCE [LARGE SCALE GENOMIC DNA]</scope>
    <source>
        <strain evidence="4 5">CECT 30171</strain>
    </source>
</reference>
<dbReference type="Pfam" id="PF13505">
    <property type="entry name" value="OMP_b-brl"/>
    <property type="match status" value="1"/>
</dbReference>
<proteinExistence type="predicted"/>
<feature type="chain" id="PRO_5045862310" description="Outer membrane protein beta-barrel domain-containing protein" evidence="2">
    <location>
        <begin position="23"/>
        <end position="186"/>
    </location>
</feature>
<evidence type="ECO:0000256" key="1">
    <source>
        <dbReference type="ARBA" id="ARBA00022729"/>
    </source>
</evidence>
<dbReference type="Gene3D" id="2.40.160.20">
    <property type="match status" value="1"/>
</dbReference>
<feature type="domain" description="Outer membrane protein beta-barrel" evidence="3">
    <location>
        <begin position="11"/>
        <end position="186"/>
    </location>
</feature>
<protein>
    <recommendedName>
        <fullName evidence="3">Outer membrane protein beta-barrel domain-containing protein</fullName>
    </recommendedName>
</protein>
<dbReference type="InterPro" id="IPR011250">
    <property type="entry name" value="OMP/PagP_B-barrel"/>
</dbReference>
<evidence type="ECO:0000259" key="3">
    <source>
        <dbReference type="Pfam" id="PF13505"/>
    </source>
</evidence>
<evidence type="ECO:0000313" key="5">
    <source>
        <dbReference type="Proteomes" id="UP000680116"/>
    </source>
</evidence>
<organism evidence="4 5">
    <name type="scientific">Novilysobacter luteus</name>
    <dbReference type="NCBI Taxonomy" id="2822368"/>
    <lineage>
        <taxon>Bacteria</taxon>
        <taxon>Pseudomonadati</taxon>
        <taxon>Pseudomonadota</taxon>
        <taxon>Gammaproteobacteria</taxon>
        <taxon>Lysobacterales</taxon>
        <taxon>Lysobacteraceae</taxon>
        <taxon>Novilysobacter</taxon>
    </lineage>
</organism>
<evidence type="ECO:0000313" key="4">
    <source>
        <dbReference type="EMBL" id="CAG4974835.1"/>
    </source>
</evidence>
<keyword evidence="1 2" id="KW-0732">Signal</keyword>
<dbReference type="EMBL" id="OU015430">
    <property type="protein sequence ID" value="CAG4974835.1"/>
    <property type="molecule type" value="Genomic_DNA"/>
</dbReference>
<feature type="signal peptide" evidence="2">
    <location>
        <begin position="1"/>
        <end position="22"/>
    </location>
</feature>